<comment type="subunit">
    <text evidence="6">Homodimer; the beta-strands of each monomer intercalate to form a hydrophobic core, while the alpha-helices form wings that extend away from the core.</text>
</comment>
<dbReference type="RefSeq" id="WP_176604994.1">
    <property type="nucleotide sequence ID" value="NZ_LR794158.1"/>
</dbReference>
<dbReference type="KEGG" id="acil:ESZ_00277"/>
<keyword evidence="3 6" id="KW-0810">Translation regulation</keyword>
<dbReference type="PANTHER" id="PTHR34984:SF1">
    <property type="entry name" value="CARBON STORAGE REGULATOR"/>
    <property type="match status" value="1"/>
</dbReference>
<keyword evidence="5 6" id="KW-0010">Activator</keyword>
<keyword evidence="8" id="KW-1185">Reference proteome</keyword>
<dbReference type="Proteomes" id="UP000509549">
    <property type="component" value="Chromosome"/>
</dbReference>
<dbReference type="Gene3D" id="2.60.40.4380">
    <property type="entry name" value="Translational regulator CsrA"/>
    <property type="match status" value="1"/>
</dbReference>
<evidence type="ECO:0000256" key="3">
    <source>
        <dbReference type="ARBA" id="ARBA00022845"/>
    </source>
</evidence>
<protein>
    <recommendedName>
        <fullName evidence="6">Translational regulator CsrA</fullName>
    </recommendedName>
    <alternativeName>
        <fullName evidence="6">Carbon storage regulator</fullName>
    </alternativeName>
</protein>
<dbReference type="EMBL" id="LR794158">
    <property type="protein sequence ID" value="CAB3976467.1"/>
    <property type="molecule type" value="Genomic_DNA"/>
</dbReference>
<dbReference type="GO" id="GO:0005829">
    <property type="term" value="C:cytosol"/>
    <property type="evidence" value="ECO:0007669"/>
    <property type="project" value="TreeGrafter"/>
</dbReference>
<comment type="function">
    <text evidence="6">A key translational regulator that binds mRNA to regulate translation initiation and/or mRNA stability. Mediates global changes in gene expression, shifting from rapid growth to stress survival by linking envelope stress, the stringent response and the catabolite repression systems. Usually binds in the 5'-UTR; binding at or near the Shine-Dalgarno sequence prevents ribosome-binding, repressing translation, binding elsewhere in the 5'-UTR can activate translation and/or stabilize the mRNA. Its function is antagonized by small RNA(s).</text>
</comment>
<dbReference type="GO" id="GO:0006402">
    <property type="term" value="P:mRNA catabolic process"/>
    <property type="evidence" value="ECO:0007669"/>
    <property type="project" value="InterPro"/>
</dbReference>
<dbReference type="SUPFAM" id="SSF117130">
    <property type="entry name" value="CsrA-like"/>
    <property type="match status" value="1"/>
</dbReference>
<dbReference type="GO" id="GO:0006109">
    <property type="term" value="P:regulation of carbohydrate metabolic process"/>
    <property type="evidence" value="ECO:0007669"/>
    <property type="project" value="UniProtKB-UniRule"/>
</dbReference>
<evidence type="ECO:0000256" key="2">
    <source>
        <dbReference type="ARBA" id="ARBA00022491"/>
    </source>
</evidence>
<dbReference type="InterPro" id="IPR003751">
    <property type="entry name" value="CsrA"/>
</dbReference>
<evidence type="ECO:0000256" key="5">
    <source>
        <dbReference type="ARBA" id="ARBA00023159"/>
    </source>
</evidence>
<dbReference type="HAMAP" id="MF_00167">
    <property type="entry name" value="CsrA"/>
    <property type="match status" value="1"/>
</dbReference>
<dbReference type="NCBIfam" id="NF002469">
    <property type="entry name" value="PRK01712.1"/>
    <property type="match status" value="1"/>
</dbReference>
<evidence type="ECO:0000313" key="8">
    <source>
        <dbReference type="Proteomes" id="UP000509549"/>
    </source>
</evidence>
<gene>
    <name evidence="6 7" type="primary">csrA</name>
    <name evidence="7" type="ORF">ESZ_00277</name>
</gene>
<comment type="similarity">
    <text evidence="6">Belongs to the CsrA/RsmA family.</text>
</comment>
<dbReference type="PANTHER" id="PTHR34984">
    <property type="entry name" value="CARBON STORAGE REGULATOR"/>
    <property type="match status" value="1"/>
</dbReference>
<dbReference type="AlphaFoldDB" id="A0A6J5JZS7"/>
<dbReference type="GO" id="GO:0048027">
    <property type="term" value="F:mRNA 5'-UTR binding"/>
    <property type="evidence" value="ECO:0007669"/>
    <property type="project" value="UniProtKB-UniRule"/>
</dbReference>
<dbReference type="GO" id="GO:0045948">
    <property type="term" value="P:positive regulation of translational initiation"/>
    <property type="evidence" value="ECO:0007669"/>
    <property type="project" value="UniProtKB-UniRule"/>
</dbReference>
<keyword evidence="4 6" id="KW-0694">RNA-binding</keyword>
<dbReference type="InterPro" id="IPR036107">
    <property type="entry name" value="CsrA_sf"/>
</dbReference>
<dbReference type="FunFam" id="2.60.40.4380:FF:000002">
    <property type="entry name" value="Translational regulator CsrA"/>
    <property type="match status" value="1"/>
</dbReference>
<accession>A0A6J5JZS7</accession>
<evidence type="ECO:0000256" key="4">
    <source>
        <dbReference type="ARBA" id="ARBA00022884"/>
    </source>
</evidence>
<reference evidence="7 8" key="1">
    <citation type="submission" date="2020-04" db="EMBL/GenBank/DDBJ databases">
        <authorList>
            <person name="Graf S J."/>
        </authorList>
    </citation>
    <scope>NUCLEOTIDE SEQUENCE [LARGE SCALE GENOMIC DNA]</scope>
    <source>
        <strain evidence="7">1</strain>
    </source>
</reference>
<dbReference type="Pfam" id="PF02599">
    <property type="entry name" value="CsrA"/>
    <property type="match status" value="1"/>
</dbReference>
<dbReference type="GO" id="GO:0045947">
    <property type="term" value="P:negative regulation of translational initiation"/>
    <property type="evidence" value="ECO:0007669"/>
    <property type="project" value="UniProtKB-UniRule"/>
</dbReference>
<sequence>MLILTRKIGESLMIYDNITVTVLGVKGTQVRIGVDAPRNVIVHREEIFKKLKIEQEKKIAMQI</sequence>
<dbReference type="NCBIfam" id="TIGR00202">
    <property type="entry name" value="csrA"/>
    <property type="match status" value="1"/>
</dbReference>
<evidence type="ECO:0000256" key="1">
    <source>
        <dbReference type="ARBA" id="ARBA00022490"/>
    </source>
</evidence>
<keyword evidence="1 6" id="KW-0963">Cytoplasm</keyword>
<proteinExistence type="inferred from homology"/>
<comment type="subcellular location">
    <subcellularLocation>
        <location evidence="6">Cytoplasm</location>
    </subcellularLocation>
</comment>
<evidence type="ECO:0000313" key="7">
    <source>
        <dbReference type="EMBL" id="CAB3976467.1"/>
    </source>
</evidence>
<evidence type="ECO:0000256" key="6">
    <source>
        <dbReference type="HAMAP-Rule" id="MF_00167"/>
    </source>
</evidence>
<name>A0A6J5JZS7_9GAMM</name>
<keyword evidence="2 6" id="KW-0678">Repressor</keyword>
<organism evidence="7 8">
    <name type="scientific">Candidatus Azoamicus ciliaticola</name>
    <dbReference type="NCBI Taxonomy" id="2652803"/>
    <lineage>
        <taxon>Bacteria</taxon>
        <taxon>Pseudomonadati</taxon>
        <taxon>Pseudomonadota</taxon>
        <taxon>Gammaproteobacteria</taxon>
        <taxon>Candidatus Azoamicaceae</taxon>
        <taxon>Candidatus Azoamicus</taxon>
    </lineage>
</organism>